<evidence type="ECO:0000313" key="4">
    <source>
        <dbReference type="Proteomes" id="UP000295344"/>
    </source>
</evidence>
<evidence type="ECO:0000259" key="2">
    <source>
        <dbReference type="Pfam" id="PF08940"/>
    </source>
</evidence>
<organism evidence="3 4">
    <name type="scientific">Amnibacterium kyonggiense</name>
    <dbReference type="NCBI Taxonomy" id="595671"/>
    <lineage>
        <taxon>Bacteria</taxon>
        <taxon>Bacillati</taxon>
        <taxon>Actinomycetota</taxon>
        <taxon>Actinomycetes</taxon>
        <taxon>Micrococcales</taxon>
        <taxon>Microbacteriaceae</taxon>
        <taxon>Amnibacterium</taxon>
    </lineage>
</organism>
<evidence type="ECO:0000256" key="1">
    <source>
        <dbReference type="SAM" id="MobiDB-lite"/>
    </source>
</evidence>
<keyword evidence="4" id="KW-1185">Reference proteome</keyword>
<dbReference type="Gene3D" id="2.30.30.440">
    <property type="entry name" value="Domain of unknown function DUF1918"/>
    <property type="match status" value="1"/>
</dbReference>
<evidence type="ECO:0000313" key="3">
    <source>
        <dbReference type="EMBL" id="TDS76873.1"/>
    </source>
</evidence>
<dbReference type="AlphaFoldDB" id="A0A4R7FKI9"/>
<dbReference type="RefSeq" id="WP_133766022.1">
    <property type="nucleotide sequence ID" value="NZ_BAAARP010000002.1"/>
</dbReference>
<sequence>MHAEVGDELVVQARRQGEPSRRGEILEVHGAGGSEPFVVRWDDSGRTGLVFPGADATVVAAPARTSPVR</sequence>
<protein>
    <submittedName>
        <fullName evidence="3">Uncharacterized protein DUF1918</fullName>
    </submittedName>
</protein>
<gene>
    <name evidence="3" type="ORF">CLV52_1812</name>
</gene>
<dbReference type="Proteomes" id="UP000295344">
    <property type="component" value="Unassembled WGS sequence"/>
</dbReference>
<dbReference type="OrthoDB" id="4828144at2"/>
<dbReference type="Pfam" id="PF08940">
    <property type="entry name" value="DUF1918"/>
    <property type="match status" value="1"/>
</dbReference>
<reference evidence="3 4" key="1">
    <citation type="submission" date="2019-03" db="EMBL/GenBank/DDBJ databases">
        <title>Genomic Encyclopedia of Archaeal and Bacterial Type Strains, Phase II (KMG-II): from individual species to whole genera.</title>
        <authorList>
            <person name="Goeker M."/>
        </authorList>
    </citation>
    <scope>NUCLEOTIDE SEQUENCE [LARGE SCALE GENOMIC DNA]</scope>
    <source>
        <strain evidence="3 4">DSM 24782</strain>
    </source>
</reference>
<feature type="region of interest" description="Disordered" evidence="1">
    <location>
        <begin position="1"/>
        <end position="22"/>
    </location>
</feature>
<dbReference type="SUPFAM" id="SSF50118">
    <property type="entry name" value="Cell growth inhibitor/plasmid maintenance toxic component"/>
    <property type="match status" value="1"/>
</dbReference>
<proteinExistence type="predicted"/>
<feature type="domain" description="DUF1918" evidence="2">
    <location>
        <begin position="1"/>
        <end position="58"/>
    </location>
</feature>
<dbReference type="EMBL" id="SOAM01000002">
    <property type="protein sequence ID" value="TDS76873.1"/>
    <property type="molecule type" value="Genomic_DNA"/>
</dbReference>
<dbReference type="InterPro" id="IPR015035">
    <property type="entry name" value="DUF1918"/>
</dbReference>
<comment type="caution">
    <text evidence="3">The sequence shown here is derived from an EMBL/GenBank/DDBJ whole genome shotgun (WGS) entry which is preliminary data.</text>
</comment>
<accession>A0A4R7FKI9</accession>
<name>A0A4R7FKI9_9MICO</name>